<organism evidence="2 3">
    <name type="scientific">Acanthamoeba castellanii (strain ATCC 30010 / Neff)</name>
    <dbReference type="NCBI Taxonomy" id="1257118"/>
    <lineage>
        <taxon>Eukaryota</taxon>
        <taxon>Amoebozoa</taxon>
        <taxon>Discosea</taxon>
        <taxon>Longamoebia</taxon>
        <taxon>Centramoebida</taxon>
        <taxon>Acanthamoebidae</taxon>
        <taxon>Acanthamoeba</taxon>
    </lineage>
</organism>
<feature type="transmembrane region" description="Helical" evidence="1">
    <location>
        <begin position="12"/>
        <end position="30"/>
    </location>
</feature>
<evidence type="ECO:0000313" key="2">
    <source>
        <dbReference type="EMBL" id="ELR21130.1"/>
    </source>
</evidence>
<dbReference type="EMBL" id="KB007908">
    <property type="protein sequence ID" value="ELR21130.1"/>
    <property type="molecule type" value="Genomic_DNA"/>
</dbReference>
<feature type="transmembrane region" description="Helical" evidence="1">
    <location>
        <begin position="195"/>
        <end position="214"/>
    </location>
</feature>
<keyword evidence="1" id="KW-0812">Transmembrane</keyword>
<evidence type="ECO:0000313" key="3">
    <source>
        <dbReference type="Proteomes" id="UP000011083"/>
    </source>
</evidence>
<dbReference type="KEGG" id="acan:ACA1_283270"/>
<gene>
    <name evidence="2" type="ORF">ACA1_283270</name>
</gene>
<dbReference type="AlphaFoldDB" id="L8H7N4"/>
<dbReference type="VEuPathDB" id="AmoebaDB:ACA1_283270"/>
<proteinExistence type="predicted"/>
<evidence type="ECO:0000256" key="1">
    <source>
        <dbReference type="SAM" id="Phobius"/>
    </source>
</evidence>
<sequence>MLDDLLPLVVEGLLALISLGCLGLLAIQPFKNPPPISLRYVALVGLLPVAVTAGLMAASRYDMRYAAASLLTFYTSAVAETTGALALAVALYSEVHRNSNISPQWYALPTGSSPLALISNYVPSSYIQLAIFTVLGAYLLSAARELPDKADSLRLSAFAFLGAAASRVVLDRFDFLLDAVNSNLLGVVGVQLSSYLVYEFMMVVAVFFLFLHLLKTYQGTSIKLKGK</sequence>
<feature type="transmembrane region" description="Helical" evidence="1">
    <location>
        <begin position="36"/>
        <end position="58"/>
    </location>
</feature>
<reference evidence="2 3" key="1">
    <citation type="journal article" date="2013" name="Genome Biol.">
        <title>Genome of Acanthamoeba castellanii highlights extensive lateral gene transfer and early evolution of tyrosine kinase signaling.</title>
        <authorList>
            <person name="Clarke M."/>
            <person name="Lohan A.J."/>
            <person name="Liu B."/>
            <person name="Lagkouvardos I."/>
            <person name="Roy S."/>
            <person name="Zafar N."/>
            <person name="Bertelli C."/>
            <person name="Schilde C."/>
            <person name="Kianianmomeni A."/>
            <person name="Burglin T.R."/>
            <person name="Frech C."/>
            <person name="Turcotte B."/>
            <person name="Kopec K.O."/>
            <person name="Synnott J.M."/>
            <person name="Choo C."/>
            <person name="Paponov I."/>
            <person name="Finkler A."/>
            <person name="Soon Heng Tan C."/>
            <person name="Hutchins A.P."/>
            <person name="Weinmeier T."/>
            <person name="Rattei T."/>
            <person name="Chu J.S."/>
            <person name="Gimenez G."/>
            <person name="Irimia M."/>
            <person name="Rigden D.J."/>
            <person name="Fitzpatrick D.A."/>
            <person name="Lorenzo-Morales J."/>
            <person name="Bateman A."/>
            <person name="Chiu C.H."/>
            <person name="Tang P."/>
            <person name="Hegemann P."/>
            <person name="Fromm H."/>
            <person name="Raoult D."/>
            <person name="Greub G."/>
            <person name="Miranda-Saavedra D."/>
            <person name="Chen N."/>
            <person name="Nash P."/>
            <person name="Ginger M.L."/>
            <person name="Horn M."/>
            <person name="Schaap P."/>
            <person name="Caler L."/>
            <person name="Loftus B."/>
        </authorList>
    </citation>
    <scope>NUCLEOTIDE SEQUENCE [LARGE SCALE GENOMIC DNA]</scope>
    <source>
        <strain evidence="2 3">Neff</strain>
    </source>
</reference>
<keyword evidence="1" id="KW-0472">Membrane</keyword>
<feature type="transmembrane region" description="Helical" evidence="1">
    <location>
        <begin position="70"/>
        <end position="92"/>
    </location>
</feature>
<keyword evidence="1" id="KW-1133">Transmembrane helix</keyword>
<feature type="transmembrane region" description="Helical" evidence="1">
    <location>
        <begin position="152"/>
        <end position="170"/>
    </location>
</feature>
<keyword evidence="3" id="KW-1185">Reference proteome</keyword>
<dbReference type="RefSeq" id="XP_004344873.1">
    <property type="nucleotide sequence ID" value="XM_004344823.1"/>
</dbReference>
<protein>
    <submittedName>
        <fullName evidence="2">Uncharacterized protein</fullName>
    </submittedName>
</protein>
<dbReference type="Proteomes" id="UP000011083">
    <property type="component" value="Unassembled WGS sequence"/>
</dbReference>
<dbReference type="GeneID" id="14922008"/>
<accession>L8H7N4</accession>
<name>L8H7N4_ACACF</name>
<feature type="transmembrane region" description="Helical" evidence="1">
    <location>
        <begin position="121"/>
        <end position="140"/>
    </location>
</feature>